<comment type="similarity">
    <text evidence="11">Belongs to the protein kinase superfamily. Ser/Thr protein kinase family. Aurora subfamily.</text>
</comment>
<evidence type="ECO:0000256" key="7">
    <source>
        <dbReference type="PIRSR" id="PIRSR630616-1"/>
    </source>
</evidence>
<dbReference type="EMBL" id="CAJZBQ010000060">
    <property type="protein sequence ID" value="CAG9334825.1"/>
    <property type="molecule type" value="Genomic_DNA"/>
</dbReference>
<feature type="binding site" evidence="8">
    <location>
        <begin position="159"/>
        <end position="160"/>
    </location>
    <ligand>
        <name>ATP</name>
        <dbReference type="ChEBI" id="CHEBI:30616"/>
    </ligand>
</feature>
<feature type="binding site" evidence="8">
    <location>
        <position position="176"/>
    </location>
    <ligand>
        <name>ATP</name>
        <dbReference type="ChEBI" id="CHEBI:30616"/>
    </ligand>
</feature>
<dbReference type="SUPFAM" id="SSF56112">
    <property type="entry name" value="Protein kinase-like (PK-like)"/>
    <property type="match status" value="1"/>
</dbReference>
<dbReference type="PROSITE" id="PS00108">
    <property type="entry name" value="PROTEIN_KINASE_ST"/>
    <property type="match status" value="1"/>
</dbReference>
<dbReference type="Gene3D" id="1.10.287.1490">
    <property type="match status" value="1"/>
</dbReference>
<dbReference type="InterPro" id="IPR008271">
    <property type="entry name" value="Ser/Thr_kinase_AS"/>
</dbReference>
<reference evidence="15" key="1">
    <citation type="submission" date="2021-09" db="EMBL/GenBank/DDBJ databases">
        <authorList>
            <consortium name="AG Swart"/>
            <person name="Singh M."/>
            <person name="Singh A."/>
            <person name="Seah K."/>
            <person name="Emmerich C."/>
        </authorList>
    </citation>
    <scope>NUCLEOTIDE SEQUENCE</scope>
    <source>
        <strain evidence="15">ATCC30299</strain>
    </source>
</reference>
<feature type="coiled-coil region" evidence="12">
    <location>
        <begin position="373"/>
        <end position="722"/>
    </location>
</feature>
<dbReference type="GO" id="GO:0005524">
    <property type="term" value="F:ATP binding"/>
    <property type="evidence" value="ECO:0007669"/>
    <property type="project" value="UniProtKB-UniRule"/>
</dbReference>
<feature type="cross-link" description="Glycyl lysine isopeptide (Lys-Gly) (interchain with G-Cter in SUMO2)" evidence="9">
    <location>
        <position position="157"/>
    </location>
</feature>
<proteinExistence type="inferred from homology"/>
<comment type="catalytic activity">
    <reaction evidence="11">
        <text>L-threonyl-[protein] + ATP = O-phospho-L-threonyl-[protein] + ADP + H(+)</text>
        <dbReference type="Rhea" id="RHEA:46608"/>
        <dbReference type="Rhea" id="RHEA-COMP:11060"/>
        <dbReference type="Rhea" id="RHEA-COMP:11605"/>
        <dbReference type="ChEBI" id="CHEBI:15378"/>
        <dbReference type="ChEBI" id="CHEBI:30013"/>
        <dbReference type="ChEBI" id="CHEBI:30616"/>
        <dbReference type="ChEBI" id="CHEBI:61977"/>
        <dbReference type="ChEBI" id="CHEBI:456216"/>
        <dbReference type="EC" id="2.7.11.1"/>
    </reaction>
</comment>
<dbReference type="CDD" id="cd14007">
    <property type="entry name" value="STKc_Aurora"/>
    <property type="match status" value="1"/>
</dbReference>
<accession>A0AAU9KC22</accession>
<evidence type="ECO:0000259" key="14">
    <source>
        <dbReference type="PROSITE" id="PS50011"/>
    </source>
</evidence>
<evidence type="ECO:0000256" key="4">
    <source>
        <dbReference type="ARBA" id="ARBA00022741"/>
    </source>
</evidence>
<evidence type="ECO:0000256" key="1">
    <source>
        <dbReference type="ARBA" id="ARBA00011245"/>
    </source>
</evidence>
<evidence type="ECO:0000256" key="5">
    <source>
        <dbReference type="ARBA" id="ARBA00022777"/>
    </source>
</evidence>
<evidence type="ECO:0000256" key="10">
    <source>
        <dbReference type="PROSITE-ProRule" id="PRU10141"/>
    </source>
</evidence>
<evidence type="ECO:0000256" key="6">
    <source>
        <dbReference type="ARBA" id="ARBA00022840"/>
    </source>
</evidence>
<name>A0AAU9KC22_9CILI</name>
<feature type="binding site" evidence="8">
    <location>
        <position position="59"/>
    </location>
    <ligand>
        <name>ATP</name>
        <dbReference type="ChEBI" id="CHEBI:30616"/>
    </ligand>
</feature>
<keyword evidence="4 8" id="KW-0547">Nucleotide-binding</keyword>
<protein>
    <recommendedName>
        <fullName evidence="11">Aurora kinase</fullName>
        <ecNumber evidence="11">2.7.11.1</ecNumber>
    </recommendedName>
</protein>
<dbReference type="PROSITE" id="PS50011">
    <property type="entry name" value="PROTEIN_KINASE_DOM"/>
    <property type="match status" value="1"/>
</dbReference>
<dbReference type="InterPro" id="IPR000719">
    <property type="entry name" value="Prot_kinase_dom"/>
</dbReference>
<feature type="region of interest" description="Disordered" evidence="13">
    <location>
        <begin position="312"/>
        <end position="372"/>
    </location>
</feature>
<comment type="catalytic activity">
    <reaction evidence="11">
        <text>L-seryl-[protein] + ATP = O-phospho-L-seryl-[protein] + ADP + H(+)</text>
        <dbReference type="Rhea" id="RHEA:17989"/>
        <dbReference type="Rhea" id="RHEA-COMP:9863"/>
        <dbReference type="Rhea" id="RHEA-COMP:11604"/>
        <dbReference type="ChEBI" id="CHEBI:15378"/>
        <dbReference type="ChEBI" id="CHEBI:29999"/>
        <dbReference type="ChEBI" id="CHEBI:30616"/>
        <dbReference type="ChEBI" id="CHEBI:83421"/>
        <dbReference type="ChEBI" id="CHEBI:456216"/>
        <dbReference type="EC" id="2.7.11.1"/>
    </reaction>
</comment>
<feature type="compositionally biased region" description="Basic and acidic residues" evidence="13">
    <location>
        <begin position="323"/>
        <end position="349"/>
    </location>
</feature>
<dbReference type="AlphaFoldDB" id="A0AAU9KC22"/>
<evidence type="ECO:0000256" key="3">
    <source>
        <dbReference type="ARBA" id="ARBA00022679"/>
    </source>
</evidence>
<feature type="active site" description="Proton acceptor" evidence="7">
    <location>
        <position position="155"/>
    </location>
</feature>
<gene>
    <name evidence="15" type="ORF">BSTOLATCC_MIC62410</name>
</gene>
<dbReference type="InterPro" id="IPR017441">
    <property type="entry name" value="Protein_kinase_ATP_BS"/>
</dbReference>
<evidence type="ECO:0000256" key="11">
    <source>
        <dbReference type="RuleBase" id="RU367134"/>
    </source>
</evidence>
<evidence type="ECO:0000256" key="9">
    <source>
        <dbReference type="PIRSR" id="PIRSR630616-3"/>
    </source>
</evidence>
<keyword evidence="3 11" id="KW-0808">Transferase</keyword>
<keyword evidence="2 11" id="KW-0723">Serine/threonine-protein kinase</keyword>
<dbReference type="GO" id="GO:0004674">
    <property type="term" value="F:protein serine/threonine kinase activity"/>
    <property type="evidence" value="ECO:0007669"/>
    <property type="project" value="UniProtKB-KW"/>
</dbReference>
<keyword evidence="12" id="KW-0175">Coiled coil</keyword>
<organism evidence="15 16">
    <name type="scientific">Blepharisma stoltei</name>
    <dbReference type="NCBI Taxonomy" id="1481888"/>
    <lineage>
        <taxon>Eukaryota</taxon>
        <taxon>Sar</taxon>
        <taxon>Alveolata</taxon>
        <taxon>Ciliophora</taxon>
        <taxon>Postciliodesmatophora</taxon>
        <taxon>Heterotrichea</taxon>
        <taxon>Heterotrichida</taxon>
        <taxon>Blepharismidae</taxon>
        <taxon>Blepharisma</taxon>
    </lineage>
</organism>
<comment type="caution">
    <text evidence="15">The sequence shown here is derived from an EMBL/GenBank/DDBJ whole genome shotgun (WGS) entry which is preliminary data.</text>
</comment>
<dbReference type="EC" id="2.7.11.1" evidence="11"/>
<comment type="subunit">
    <text evidence="1">Monomer.</text>
</comment>
<dbReference type="FunFam" id="3.30.200.20:FF:000042">
    <property type="entry name" value="Aurora kinase A"/>
    <property type="match status" value="1"/>
</dbReference>
<evidence type="ECO:0000313" key="15">
    <source>
        <dbReference type="EMBL" id="CAG9334825.1"/>
    </source>
</evidence>
<dbReference type="PROSITE" id="PS00107">
    <property type="entry name" value="PROTEIN_KINASE_ATP"/>
    <property type="match status" value="1"/>
</dbReference>
<dbReference type="Gene3D" id="1.10.510.10">
    <property type="entry name" value="Transferase(Phosphotransferase) domain 1"/>
    <property type="match status" value="1"/>
</dbReference>
<dbReference type="Pfam" id="PF00069">
    <property type="entry name" value="Pkinase"/>
    <property type="match status" value="1"/>
</dbReference>
<keyword evidence="6 8" id="KW-0067">ATP-binding</keyword>
<dbReference type="InterPro" id="IPR030616">
    <property type="entry name" value="Aur-like"/>
</dbReference>
<evidence type="ECO:0000256" key="12">
    <source>
        <dbReference type="SAM" id="Coils"/>
    </source>
</evidence>
<dbReference type="FunFam" id="1.10.510.10:FF:000571">
    <property type="entry name" value="Maternal embryonic leucine zipper kinase"/>
    <property type="match status" value="1"/>
</dbReference>
<evidence type="ECO:0000256" key="2">
    <source>
        <dbReference type="ARBA" id="ARBA00022527"/>
    </source>
</evidence>
<dbReference type="PANTHER" id="PTHR24350">
    <property type="entry name" value="SERINE/THREONINE-PROTEIN KINASE IAL-RELATED"/>
    <property type="match status" value="1"/>
</dbReference>
<keyword evidence="16" id="KW-1185">Reference proteome</keyword>
<dbReference type="Proteomes" id="UP001162131">
    <property type="component" value="Unassembled WGS sequence"/>
</dbReference>
<evidence type="ECO:0000256" key="13">
    <source>
        <dbReference type="SAM" id="MobiDB-lite"/>
    </source>
</evidence>
<evidence type="ECO:0000313" key="16">
    <source>
        <dbReference type="Proteomes" id="UP001162131"/>
    </source>
</evidence>
<feature type="binding site" evidence="10">
    <location>
        <position position="63"/>
    </location>
    <ligand>
        <name>ATP</name>
        <dbReference type="ChEBI" id="CHEBI:30616"/>
    </ligand>
</feature>
<dbReference type="InterPro" id="IPR011009">
    <property type="entry name" value="Kinase-like_dom_sf"/>
</dbReference>
<feature type="binding site" evidence="8">
    <location>
        <begin position="108"/>
        <end position="110"/>
    </location>
    <ligand>
        <name>ATP</name>
        <dbReference type="ChEBI" id="CHEBI:30616"/>
    </ligand>
</feature>
<feature type="domain" description="Protein kinase" evidence="14">
    <location>
        <begin position="30"/>
        <end position="286"/>
    </location>
</feature>
<dbReference type="SMART" id="SM00220">
    <property type="entry name" value="S_TKc"/>
    <property type="match status" value="1"/>
</dbReference>
<sequence>MKNRNRRLLFPSPSVLNGAEREPQVSDFETLTKKAIGEGAFGEVYKVRHKVSKELYAIKVVGKQKVVAANLLPQLRREIRIMYSLNHPHIIKLYNHFEDDNNFYLVLELAEGGTLWGRLAKFKSFDEATAAQYLRELILALEYLHSRDPPIIHRDIKPENLLLDKEGRDGRIKVADFGWSNFFNADRTRMTYCGTLDYLAPEMINQQGHTTSLDLWNLGVLLFELLTGTAPFQAPTQAAMFEKILKVRITFPKNFPPLAKDLIMRLLRVNPAERIALQDILNHPWMQTHQPIRPTIVQNVQKEALPCPLEVNDETTADIPSEDPIKPFDESEFRVLSKPKKEEEKKEENPPPAPQAAENPTPAPTPTAYTQQVSTLETELKQTREENKRYRSQLEDKEAELERVKNRIQELEGVLAKLDNDCEEKRKAEKNLKDQLAEKSNKIAELKALQEDENKLYQEYEALRGKCLEKETELSLLKTEIENMEKLAKDKAAQAESLEKEIERVKGEIDQTKQKYSKSKSEMHDQFLKLSTEVDVLQKELQSKERDSSVVSLEALLTFTQENLEILKKRSRLENELLKQYQDANERLIQLDNKHTEMKLQYENDLAELRRKAESEIRELESSIVKPVEPNSDADLEVLKQRLKDSLENQKRNKAMYDELQHLQAMIQHYEKSLAFAQRQLQDLEFLRENDQKQIIQQDTLLQNYNQEIQEYRKKLQEARLV</sequence>
<evidence type="ECO:0000256" key="8">
    <source>
        <dbReference type="PIRSR" id="PIRSR630616-2"/>
    </source>
</evidence>
<keyword evidence="5 11" id="KW-0418">Kinase</keyword>